<feature type="binding site" evidence="11">
    <location>
        <position position="173"/>
    </location>
    <ligand>
        <name>Fe cation</name>
        <dbReference type="ChEBI" id="CHEBI:24875"/>
        <note>catalytic</note>
    </ligand>
</feature>
<dbReference type="AlphaFoldDB" id="A0A4Y2L655"/>
<keyword evidence="9 11" id="KW-0408">Iron</keyword>
<keyword evidence="14" id="KW-1185">Reference proteome</keyword>
<evidence type="ECO:0000256" key="6">
    <source>
        <dbReference type="ARBA" id="ARBA00022784"/>
    </source>
</evidence>
<evidence type="ECO:0000313" key="14">
    <source>
        <dbReference type="Proteomes" id="UP000499080"/>
    </source>
</evidence>
<dbReference type="CDD" id="cd10548">
    <property type="entry name" value="cupin_CDO"/>
    <property type="match status" value="1"/>
</dbReference>
<dbReference type="InterPro" id="IPR011051">
    <property type="entry name" value="RmlC_Cupin_sf"/>
</dbReference>
<organism evidence="13 14">
    <name type="scientific">Araneus ventricosus</name>
    <name type="common">Orbweaver spider</name>
    <name type="synonym">Epeira ventricosa</name>
    <dbReference type="NCBI Taxonomy" id="182803"/>
    <lineage>
        <taxon>Eukaryota</taxon>
        <taxon>Metazoa</taxon>
        <taxon>Ecdysozoa</taxon>
        <taxon>Arthropoda</taxon>
        <taxon>Chelicerata</taxon>
        <taxon>Arachnida</taxon>
        <taxon>Araneae</taxon>
        <taxon>Araneomorphae</taxon>
        <taxon>Entelegynae</taxon>
        <taxon>Araneoidea</taxon>
        <taxon>Araneidae</taxon>
        <taxon>Araneus</taxon>
    </lineage>
</organism>
<dbReference type="PANTHER" id="PTHR12918:SF1">
    <property type="entry name" value="CYSTEINE DIOXYGENASE TYPE 1"/>
    <property type="match status" value="1"/>
</dbReference>
<dbReference type="EMBL" id="BGPR01005405">
    <property type="protein sequence ID" value="GBN09899.1"/>
    <property type="molecule type" value="Genomic_DNA"/>
</dbReference>
<feature type="cross-link" description="3'-(S-cysteinyl)-tyrosine (Cys-Tyr)" evidence="10">
    <location>
        <begin position="122"/>
        <end position="190"/>
    </location>
</feature>
<feature type="binding site" evidence="11">
    <location>
        <position position="117"/>
    </location>
    <ligand>
        <name>Fe cation</name>
        <dbReference type="ChEBI" id="CHEBI:24875"/>
        <note>catalytic</note>
    </ligand>
</feature>
<dbReference type="EC" id="1.13.11.20" evidence="4 12"/>
<sequence>MAELDYRSCFGAGQDVEVQKRMLSVPKIDNLDDLIRELRKAFATDHVNIDRVMDLMSSYKSNPKDWMKYAKFDRHRDDENSFYVCKYTRNLVDEGNGKYNLMLLAWAEGQGSSIHDHANSHCFQKILDGTLREIRFAWPPESSEEEEREMEVISETTLNTNDVNYMNDSLGLHRVENPSHTQTAASLHLYCPPFESVLLFDQRTGHKTRGKVTFWSKYGERTPFGAISAKLDAEDYENN</sequence>
<comment type="pathway">
    <text evidence="2 12">Organosulfur biosynthesis; taurine biosynthesis; hypotaurine from L-cysteine: step 1/2.</text>
</comment>
<comment type="catalytic activity">
    <reaction evidence="1 12">
        <text>L-cysteine + O2 = 3-sulfino-L-alanine + H(+)</text>
        <dbReference type="Rhea" id="RHEA:20441"/>
        <dbReference type="ChEBI" id="CHEBI:15378"/>
        <dbReference type="ChEBI" id="CHEBI:15379"/>
        <dbReference type="ChEBI" id="CHEBI:35235"/>
        <dbReference type="ChEBI" id="CHEBI:61085"/>
        <dbReference type="EC" id="1.13.11.20"/>
    </reaction>
</comment>
<dbReference type="Pfam" id="PF05995">
    <property type="entry name" value="CDO_I"/>
    <property type="match status" value="1"/>
</dbReference>
<dbReference type="GO" id="GO:0019448">
    <property type="term" value="P:L-cysteine catabolic process"/>
    <property type="evidence" value="ECO:0007669"/>
    <property type="project" value="TreeGrafter"/>
</dbReference>
<evidence type="ECO:0000256" key="3">
    <source>
        <dbReference type="ARBA" id="ARBA00006622"/>
    </source>
</evidence>
<dbReference type="GO" id="GO:0042412">
    <property type="term" value="P:taurine biosynthetic process"/>
    <property type="evidence" value="ECO:0007669"/>
    <property type="project" value="UniProtKB-UniRule"/>
</dbReference>
<comment type="similarity">
    <text evidence="3 12">Belongs to the cysteine dioxygenase family.</text>
</comment>
<evidence type="ECO:0000256" key="11">
    <source>
        <dbReference type="PIRSR" id="PIRSR610300-51"/>
    </source>
</evidence>
<dbReference type="Proteomes" id="UP000499080">
    <property type="component" value="Unassembled WGS sequence"/>
</dbReference>
<evidence type="ECO:0000256" key="5">
    <source>
        <dbReference type="ARBA" id="ARBA00022723"/>
    </source>
</evidence>
<keyword evidence="5 11" id="KW-0479">Metal-binding</keyword>
<evidence type="ECO:0000256" key="9">
    <source>
        <dbReference type="ARBA" id="ARBA00023004"/>
    </source>
</evidence>
<evidence type="ECO:0000256" key="7">
    <source>
        <dbReference type="ARBA" id="ARBA00022964"/>
    </source>
</evidence>
<protein>
    <recommendedName>
        <fullName evidence="4 12">Cysteine dioxygenase</fullName>
        <ecNumber evidence="4 12">1.13.11.20</ecNumber>
    </recommendedName>
</protein>
<dbReference type="GO" id="GO:0008198">
    <property type="term" value="F:ferrous iron binding"/>
    <property type="evidence" value="ECO:0007669"/>
    <property type="project" value="UniProtKB-ARBA"/>
</dbReference>
<keyword evidence="8 12" id="KW-0560">Oxidoreductase</keyword>
<keyword evidence="6 10" id="KW-0883">Thioether bond</keyword>
<evidence type="ECO:0000256" key="10">
    <source>
        <dbReference type="PIRSR" id="PIRSR610300-50"/>
    </source>
</evidence>
<dbReference type="FunFam" id="2.60.120.10:FF:000045">
    <property type="entry name" value="Cysteine dioxygenase 1"/>
    <property type="match status" value="1"/>
</dbReference>
<evidence type="ECO:0000313" key="13">
    <source>
        <dbReference type="EMBL" id="GBN09899.1"/>
    </source>
</evidence>
<name>A0A4Y2L655_ARAVE</name>
<dbReference type="GO" id="GO:0017172">
    <property type="term" value="F:cysteine dioxygenase activity"/>
    <property type="evidence" value="ECO:0007669"/>
    <property type="project" value="UniProtKB-UniRule"/>
</dbReference>
<feature type="binding site" evidence="11">
    <location>
        <position position="115"/>
    </location>
    <ligand>
        <name>Fe cation</name>
        <dbReference type="ChEBI" id="CHEBI:24875"/>
        <note>catalytic</note>
    </ligand>
</feature>
<dbReference type="PANTHER" id="PTHR12918">
    <property type="entry name" value="CYSTEINE DIOXYGENASE"/>
    <property type="match status" value="1"/>
</dbReference>
<evidence type="ECO:0000256" key="8">
    <source>
        <dbReference type="ARBA" id="ARBA00023002"/>
    </source>
</evidence>
<evidence type="ECO:0000256" key="2">
    <source>
        <dbReference type="ARBA" id="ARBA00004759"/>
    </source>
</evidence>
<evidence type="ECO:0000256" key="1">
    <source>
        <dbReference type="ARBA" id="ARBA00000629"/>
    </source>
</evidence>
<dbReference type="OrthoDB" id="543511at2759"/>
<dbReference type="UniPathway" id="UPA00012">
    <property type="reaction ID" value="UER00537"/>
</dbReference>
<dbReference type="InterPro" id="IPR010300">
    <property type="entry name" value="CDO_1"/>
</dbReference>
<dbReference type="InterPro" id="IPR014710">
    <property type="entry name" value="RmlC-like_jellyroll"/>
</dbReference>
<keyword evidence="7 12" id="KW-0223">Dioxygenase</keyword>
<evidence type="ECO:0000256" key="12">
    <source>
        <dbReference type="RuleBase" id="RU366010"/>
    </source>
</evidence>
<dbReference type="Gene3D" id="2.60.120.10">
    <property type="entry name" value="Jelly Rolls"/>
    <property type="match status" value="1"/>
</dbReference>
<comment type="caution">
    <text evidence="13">The sequence shown here is derived from an EMBL/GenBank/DDBJ whole genome shotgun (WGS) entry which is preliminary data.</text>
</comment>
<gene>
    <name evidence="13" type="primary">cdo1_1</name>
    <name evidence="13" type="ORF">AVEN_184696_1</name>
</gene>
<reference evidence="13 14" key="1">
    <citation type="journal article" date="2019" name="Sci. Rep.">
        <title>Orb-weaving spider Araneus ventricosus genome elucidates the spidroin gene catalogue.</title>
        <authorList>
            <person name="Kono N."/>
            <person name="Nakamura H."/>
            <person name="Ohtoshi R."/>
            <person name="Moran D.A.P."/>
            <person name="Shinohara A."/>
            <person name="Yoshida Y."/>
            <person name="Fujiwara M."/>
            <person name="Mori M."/>
            <person name="Tomita M."/>
            <person name="Arakawa K."/>
        </authorList>
    </citation>
    <scope>NUCLEOTIDE SEQUENCE [LARGE SCALE GENOMIC DNA]</scope>
</reference>
<evidence type="ECO:0000256" key="4">
    <source>
        <dbReference type="ARBA" id="ARBA00013133"/>
    </source>
</evidence>
<dbReference type="SUPFAM" id="SSF51182">
    <property type="entry name" value="RmlC-like cupins"/>
    <property type="match status" value="1"/>
</dbReference>
<accession>A0A4Y2L655</accession>
<comment type="cofactor">
    <cofactor evidence="12">
        <name>Fe cation</name>
        <dbReference type="ChEBI" id="CHEBI:24875"/>
    </cofactor>
    <text evidence="12">Binds 1 Fe cation per subunit.</text>
</comment>
<proteinExistence type="inferred from homology"/>